<proteinExistence type="predicted"/>
<protein>
    <submittedName>
        <fullName evidence="1">Uncharacterized protein</fullName>
    </submittedName>
</protein>
<organism evidence="1 2">
    <name type="scientific">Nicotiana attenuata</name>
    <name type="common">Coyote tobacco</name>
    <dbReference type="NCBI Taxonomy" id="49451"/>
    <lineage>
        <taxon>Eukaryota</taxon>
        <taxon>Viridiplantae</taxon>
        <taxon>Streptophyta</taxon>
        <taxon>Embryophyta</taxon>
        <taxon>Tracheophyta</taxon>
        <taxon>Spermatophyta</taxon>
        <taxon>Magnoliopsida</taxon>
        <taxon>eudicotyledons</taxon>
        <taxon>Gunneridae</taxon>
        <taxon>Pentapetalae</taxon>
        <taxon>asterids</taxon>
        <taxon>lamiids</taxon>
        <taxon>Solanales</taxon>
        <taxon>Solanaceae</taxon>
        <taxon>Nicotianoideae</taxon>
        <taxon>Nicotianeae</taxon>
        <taxon>Nicotiana</taxon>
    </lineage>
</organism>
<dbReference type="Proteomes" id="UP000187609">
    <property type="component" value="Unassembled WGS sequence"/>
</dbReference>
<sequence>MDSIRKRKTGFIKGKLVKSLYRAAASPVQYGSSKVKATAPPTYSSEGMSPRTVYHLHLHNHQPKEKLIPYNPNSIIASSVSFSSDAVGFIVNQEQAAPPLKPKVSYYIPPQSTVGSNGSTTGRGTYYGKIDTDESVDLKAANYITSVQERFKLERLNSERKLSPLQSH</sequence>
<dbReference type="Gramene" id="OIT22739">
    <property type="protein sequence ID" value="OIT22739"/>
    <property type="gene ID" value="A4A49_31267"/>
</dbReference>
<gene>
    <name evidence="1" type="ORF">A4A49_31267</name>
</gene>
<name>A0A1J6KIX2_NICAT</name>
<dbReference type="EMBL" id="MJEQ01003527">
    <property type="protein sequence ID" value="OIT22739.1"/>
    <property type="molecule type" value="Genomic_DNA"/>
</dbReference>
<keyword evidence="2" id="KW-1185">Reference proteome</keyword>
<accession>A0A1J6KIX2</accession>
<reference evidence="1" key="1">
    <citation type="submission" date="2016-11" db="EMBL/GenBank/DDBJ databases">
        <title>The genome of Nicotiana attenuata.</title>
        <authorList>
            <person name="Xu S."/>
            <person name="Brockmoeller T."/>
            <person name="Gaquerel E."/>
            <person name="Navarro A."/>
            <person name="Kuhl H."/>
            <person name="Gase K."/>
            <person name="Ling Z."/>
            <person name="Zhou W."/>
            <person name="Kreitzer C."/>
            <person name="Stanke M."/>
            <person name="Tang H."/>
            <person name="Lyons E."/>
            <person name="Pandey P."/>
            <person name="Pandey S.P."/>
            <person name="Timmermann B."/>
            <person name="Baldwin I.T."/>
        </authorList>
    </citation>
    <scope>NUCLEOTIDE SEQUENCE [LARGE SCALE GENOMIC DNA]</scope>
    <source>
        <strain evidence="1">UT</strain>
    </source>
</reference>
<evidence type="ECO:0000313" key="2">
    <source>
        <dbReference type="Proteomes" id="UP000187609"/>
    </source>
</evidence>
<dbReference type="OMA" id="MKAAHYI"/>
<dbReference type="AlphaFoldDB" id="A0A1J6KIX2"/>
<evidence type="ECO:0000313" key="1">
    <source>
        <dbReference type="EMBL" id="OIT22739.1"/>
    </source>
</evidence>
<comment type="caution">
    <text evidence="1">The sequence shown here is derived from an EMBL/GenBank/DDBJ whole genome shotgun (WGS) entry which is preliminary data.</text>
</comment>
<dbReference type="PANTHER" id="PTHR36030:SF4">
    <property type="entry name" value="DUF4005 DOMAIN-CONTAINING PROTEIN"/>
    <property type="match status" value="1"/>
</dbReference>
<dbReference type="PANTHER" id="PTHR36030">
    <property type="entry name" value="CALMODULIN-BINDING DOMAIN-CONTAINING PROTEIN"/>
    <property type="match status" value="1"/>
</dbReference>